<dbReference type="Proteomes" id="UP001153954">
    <property type="component" value="Unassembled WGS sequence"/>
</dbReference>
<proteinExistence type="predicted"/>
<evidence type="ECO:0000313" key="2">
    <source>
        <dbReference type="EMBL" id="CAH2085251.1"/>
    </source>
</evidence>
<evidence type="ECO:0000313" key="3">
    <source>
        <dbReference type="Proteomes" id="UP001153954"/>
    </source>
</evidence>
<accession>A0AAU9THP9</accession>
<feature type="compositionally biased region" description="Basic residues" evidence="1">
    <location>
        <begin position="39"/>
        <end position="50"/>
    </location>
</feature>
<comment type="caution">
    <text evidence="2">The sequence shown here is derived from an EMBL/GenBank/DDBJ whole genome shotgun (WGS) entry which is preliminary data.</text>
</comment>
<keyword evidence="3" id="KW-1185">Reference proteome</keyword>
<sequence>MKSRTDAQRACDSGDLEAGGKGVYIDSRVQRPVSAGRRAQARGRRARRAARPGPPPHRLRTPPRQPGDRPKEHHNAQPETFPLQEFASREHYYSFPSIETSTVFRYNILQLIEESRSKQQKALAQSNKQITYELPLYY</sequence>
<dbReference type="AlphaFoldDB" id="A0AAU9THP9"/>
<gene>
    <name evidence="2" type="ORF">EEDITHA_LOCUS1745</name>
</gene>
<protein>
    <submittedName>
        <fullName evidence="2">Uncharacterized protein</fullName>
    </submittedName>
</protein>
<dbReference type="EMBL" id="CAKOGL010000004">
    <property type="protein sequence ID" value="CAH2085251.1"/>
    <property type="molecule type" value="Genomic_DNA"/>
</dbReference>
<organism evidence="2 3">
    <name type="scientific">Euphydryas editha</name>
    <name type="common">Edith's checkerspot</name>
    <dbReference type="NCBI Taxonomy" id="104508"/>
    <lineage>
        <taxon>Eukaryota</taxon>
        <taxon>Metazoa</taxon>
        <taxon>Ecdysozoa</taxon>
        <taxon>Arthropoda</taxon>
        <taxon>Hexapoda</taxon>
        <taxon>Insecta</taxon>
        <taxon>Pterygota</taxon>
        <taxon>Neoptera</taxon>
        <taxon>Endopterygota</taxon>
        <taxon>Lepidoptera</taxon>
        <taxon>Glossata</taxon>
        <taxon>Ditrysia</taxon>
        <taxon>Papilionoidea</taxon>
        <taxon>Nymphalidae</taxon>
        <taxon>Nymphalinae</taxon>
        <taxon>Euphydryas</taxon>
    </lineage>
</organism>
<reference evidence="2" key="1">
    <citation type="submission" date="2022-03" db="EMBL/GenBank/DDBJ databases">
        <authorList>
            <person name="Tunstrom K."/>
        </authorList>
    </citation>
    <scope>NUCLEOTIDE SEQUENCE</scope>
</reference>
<feature type="region of interest" description="Disordered" evidence="1">
    <location>
        <begin position="1"/>
        <end position="85"/>
    </location>
</feature>
<name>A0AAU9THP9_EUPED</name>
<evidence type="ECO:0000256" key="1">
    <source>
        <dbReference type="SAM" id="MobiDB-lite"/>
    </source>
</evidence>
<feature type="compositionally biased region" description="Basic and acidic residues" evidence="1">
    <location>
        <begin position="66"/>
        <end position="76"/>
    </location>
</feature>